<feature type="compositionally biased region" description="Low complexity" evidence="1">
    <location>
        <begin position="147"/>
        <end position="156"/>
    </location>
</feature>
<evidence type="ECO:0000256" key="1">
    <source>
        <dbReference type="SAM" id="MobiDB-lite"/>
    </source>
</evidence>
<evidence type="ECO:0000313" key="2">
    <source>
        <dbReference type="EMBL" id="OSX69913.1"/>
    </source>
</evidence>
<feature type="compositionally biased region" description="Basic residues" evidence="1">
    <location>
        <begin position="135"/>
        <end position="146"/>
    </location>
</feature>
<protein>
    <submittedName>
        <fullName evidence="2">Uncharacterized protein</fullName>
    </submittedName>
</protein>
<gene>
    <name evidence="2" type="ORF">BU14_1013s0002</name>
</gene>
<dbReference type="Proteomes" id="UP000218209">
    <property type="component" value="Unassembled WGS sequence"/>
</dbReference>
<organism evidence="2 3">
    <name type="scientific">Porphyra umbilicalis</name>
    <name type="common">Purple laver</name>
    <name type="synonym">Red alga</name>
    <dbReference type="NCBI Taxonomy" id="2786"/>
    <lineage>
        <taxon>Eukaryota</taxon>
        <taxon>Rhodophyta</taxon>
        <taxon>Bangiophyceae</taxon>
        <taxon>Bangiales</taxon>
        <taxon>Bangiaceae</taxon>
        <taxon>Porphyra</taxon>
    </lineage>
</organism>
<reference evidence="2 3" key="1">
    <citation type="submission" date="2017-03" db="EMBL/GenBank/DDBJ databases">
        <title>WGS assembly of Porphyra umbilicalis.</title>
        <authorList>
            <person name="Brawley S.H."/>
            <person name="Blouin N.A."/>
            <person name="Ficko-Blean E."/>
            <person name="Wheeler G.L."/>
            <person name="Lohr M."/>
            <person name="Goodson H.V."/>
            <person name="Jenkins J.W."/>
            <person name="Blaby-Haas C.E."/>
            <person name="Helliwell K.E."/>
            <person name="Chan C."/>
            <person name="Marriage T."/>
            <person name="Bhattacharya D."/>
            <person name="Klein A.S."/>
            <person name="Badis Y."/>
            <person name="Brodie J."/>
            <person name="Cao Y."/>
            <person name="Collen J."/>
            <person name="Dittami S.M."/>
            <person name="Gachon C.M."/>
            <person name="Green B.R."/>
            <person name="Karpowicz S."/>
            <person name="Kim J.W."/>
            <person name="Kudahl U."/>
            <person name="Lin S."/>
            <person name="Michel G."/>
            <person name="Mittag M."/>
            <person name="Olson B.J."/>
            <person name="Pangilinan J."/>
            <person name="Peng Y."/>
            <person name="Qiu H."/>
            <person name="Shu S."/>
            <person name="Singer J.T."/>
            <person name="Smith A.G."/>
            <person name="Sprecher B.N."/>
            <person name="Wagner V."/>
            <person name="Wang W."/>
            <person name="Wang Z.-Y."/>
            <person name="Yan J."/>
            <person name="Yarish C."/>
            <person name="Zoeuner-Riek S."/>
            <person name="Zhuang Y."/>
            <person name="Zou Y."/>
            <person name="Lindquist E.A."/>
            <person name="Grimwood J."/>
            <person name="Barry K."/>
            <person name="Rokhsar D.S."/>
            <person name="Schmutz J."/>
            <person name="Stiller J.W."/>
            <person name="Grossman A.R."/>
            <person name="Prochnik S.E."/>
        </authorList>
    </citation>
    <scope>NUCLEOTIDE SEQUENCE [LARGE SCALE GENOMIC DNA]</scope>
    <source>
        <strain evidence="2">4086291</strain>
    </source>
</reference>
<keyword evidence="3" id="KW-1185">Reference proteome</keyword>
<sequence length="163" mass="18079">MGVPTMWGPPAAGAPHRVAPIPSRRHNRVDGGDTRPRARPTPPPPSPPVSTCGQSAWSGCGTSPCTSYAPTSCTPSSSCNTCRLYTRVWWSIQARCGRNSAPPLCTCRSGCRSGRTSWRARTCRAPPPSPGPRPCRPRRRRWRRSLSRLQQQPPQRSWRRGRR</sequence>
<evidence type="ECO:0000313" key="3">
    <source>
        <dbReference type="Proteomes" id="UP000218209"/>
    </source>
</evidence>
<dbReference type="AlphaFoldDB" id="A0A1X6NNH7"/>
<feature type="compositionally biased region" description="Pro residues" evidence="1">
    <location>
        <begin position="39"/>
        <end position="48"/>
    </location>
</feature>
<dbReference type="EMBL" id="KV919359">
    <property type="protein sequence ID" value="OSX69913.1"/>
    <property type="molecule type" value="Genomic_DNA"/>
</dbReference>
<accession>A0A1X6NNH7</accession>
<feature type="region of interest" description="Disordered" evidence="1">
    <location>
        <begin position="122"/>
        <end position="163"/>
    </location>
</feature>
<name>A0A1X6NNH7_PORUM</name>
<proteinExistence type="predicted"/>
<feature type="compositionally biased region" description="Pro residues" evidence="1">
    <location>
        <begin position="125"/>
        <end position="134"/>
    </location>
</feature>
<feature type="region of interest" description="Disordered" evidence="1">
    <location>
        <begin position="1"/>
        <end position="50"/>
    </location>
</feature>